<reference evidence="14 16" key="1">
    <citation type="submission" date="2014-03" db="EMBL/GenBank/DDBJ databases">
        <title>Complete genome sequence of a deeply braunched marine Bacteroidia bacterium Draconibacterium orientale type strain FH5T.</title>
        <authorList>
            <person name="Li X."/>
            <person name="Wang X."/>
            <person name="Xie Z."/>
            <person name="Du Z."/>
            <person name="Chen G."/>
        </authorList>
    </citation>
    <scope>NUCLEOTIDE SEQUENCE [LARGE SCALE GENOMIC DNA]</scope>
    <source>
        <strain evidence="14 16">FH5</strain>
    </source>
</reference>
<keyword evidence="5 12" id="KW-0547">Nucleotide-binding</keyword>
<proteinExistence type="inferred from homology"/>
<dbReference type="SUPFAM" id="SSF53784">
    <property type="entry name" value="Phosphofructokinase"/>
    <property type="match status" value="1"/>
</dbReference>
<comment type="subcellular location">
    <subcellularLocation>
        <location evidence="12">Cytoplasm</location>
    </subcellularLocation>
</comment>
<dbReference type="EMBL" id="FOHT01000025">
    <property type="protein sequence ID" value="SET83629.1"/>
    <property type="molecule type" value="Genomic_DNA"/>
</dbReference>
<keyword evidence="8 12" id="KW-0460">Magnesium</keyword>
<keyword evidence="12" id="KW-0963">Cytoplasm</keyword>
<keyword evidence="9 12" id="KW-0324">Glycolysis</keyword>
<dbReference type="KEGG" id="dori:FH5T_06180"/>
<dbReference type="PRINTS" id="PR00476">
    <property type="entry name" value="PHFRCTKINASE"/>
</dbReference>
<feature type="site" description="Important for substrate specificity; cannot use PPi as phosphoryl donor" evidence="12">
    <location>
        <position position="179"/>
    </location>
</feature>
<dbReference type="HOGENOM" id="CLU_020655_7_4_10"/>
<evidence type="ECO:0000256" key="5">
    <source>
        <dbReference type="ARBA" id="ARBA00022741"/>
    </source>
</evidence>
<evidence type="ECO:0000259" key="13">
    <source>
        <dbReference type="Pfam" id="PF00365"/>
    </source>
</evidence>
<dbReference type="Gene3D" id="3.40.50.450">
    <property type="match status" value="1"/>
</dbReference>
<feature type="binding site" evidence="12">
    <location>
        <begin position="358"/>
        <end position="361"/>
    </location>
    <ligand>
        <name>substrate</name>
    </ligand>
</feature>
<feature type="binding site" evidence="12">
    <location>
        <position position="307"/>
    </location>
    <ligand>
        <name>substrate</name>
    </ligand>
</feature>
<comment type="similarity">
    <text evidence="12">Belongs to the phosphofructokinase type A (PFKA) family. PPi-dependent PFK group II subfamily. Atypical ATP-dependent clade 'X' sub-subfamily.</text>
</comment>
<comment type="function">
    <text evidence="2">Catalyzes the phosphorylation of D-fructose 6-phosphate, the first committing step of glycolysis. Uses inorganic phosphate (PPi) as phosphoryl donor instead of ATP like common ATP-dependent phosphofructokinases (ATP-PFKs), which renders the reaction reversible, and can thus function both in glycolysis and gluconeogenesis. Consistently, PPi-PFK can replace the enzymes of both the forward (ATP-PFK) and reverse (fructose-bisphosphatase (FBPase)) reactions.</text>
</comment>
<dbReference type="InterPro" id="IPR000023">
    <property type="entry name" value="Phosphofructokinase_dom"/>
</dbReference>
<evidence type="ECO:0000313" key="17">
    <source>
        <dbReference type="Proteomes" id="UP000181981"/>
    </source>
</evidence>
<dbReference type="eggNOG" id="COG0205">
    <property type="taxonomic scope" value="Bacteria"/>
</dbReference>
<feature type="active site" description="Proton acceptor" evidence="12">
    <location>
        <position position="208"/>
    </location>
</feature>
<dbReference type="STRING" id="1168034.FH5T_06180"/>
<accession>X5D994</accession>
<dbReference type="Pfam" id="PF00365">
    <property type="entry name" value="PFK"/>
    <property type="match status" value="1"/>
</dbReference>
<feature type="binding site" evidence="12">
    <location>
        <begin position="152"/>
        <end position="153"/>
    </location>
    <ligand>
        <name>ATP</name>
        <dbReference type="ChEBI" id="CHEBI:30616"/>
    </ligand>
</feature>
<feature type="binding site" evidence="12">
    <location>
        <begin position="251"/>
        <end position="253"/>
    </location>
    <ligand>
        <name>substrate</name>
    </ligand>
</feature>
<feature type="binding site" evidence="12">
    <location>
        <position position="178"/>
    </location>
    <ligand>
        <name>Mg(2+)</name>
        <dbReference type="ChEBI" id="CHEBI:18420"/>
        <note>catalytic</note>
    </ligand>
</feature>
<comment type="subunit">
    <text evidence="12">Homodimer.</text>
</comment>
<protein>
    <recommendedName>
        <fullName evidence="12">ATP-dependent 6-phosphofructokinase</fullName>
        <shortName evidence="12">ATP-PFK</shortName>
        <shortName evidence="12">Phosphofructokinase</shortName>
        <ecNumber evidence="12">2.7.1.11</ecNumber>
    </recommendedName>
    <alternativeName>
        <fullName evidence="12">Phosphohexokinase</fullName>
    </alternativeName>
</protein>
<evidence type="ECO:0000256" key="6">
    <source>
        <dbReference type="ARBA" id="ARBA00022777"/>
    </source>
</evidence>
<gene>
    <name evidence="12" type="primary">pfkA</name>
    <name evidence="14" type="ORF">FH5T_06180</name>
    <name evidence="15" type="ORF">SAMN05444285_12515</name>
</gene>
<keyword evidence="16" id="KW-1185">Reference proteome</keyword>
<dbReference type="NCBIfam" id="NF005301">
    <property type="entry name" value="PRK06830.1"/>
    <property type="match status" value="1"/>
</dbReference>
<evidence type="ECO:0000256" key="9">
    <source>
        <dbReference type="ARBA" id="ARBA00023152"/>
    </source>
</evidence>
<evidence type="ECO:0000256" key="4">
    <source>
        <dbReference type="ARBA" id="ARBA00022723"/>
    </source>
</evidence>
<keyword evidence="4 12" id="KW-0479">Metal-binding</keyword>
<dbReference type="HAMAP" id="MF_01981">
    <property type="entry name" value="Phosphofructokinase_II_X"/>
    <property type="match status" value="1"/>
</dbReference>
<feature type="binding site" evidence="12">
    <location>
        <begin position="177"/>
        <end position="180"/>
    </location>
    <ligand>
        <name>ATP</name>
        <dbReference type="ChEBI" id="CHEBI:30616"/>
    </ligand>
</feature>
<evidence type="ECO:0000313" key="14">
    <source>
        <dbReference type="EMBL" id="AHW59328.1"/>
    </source>
</evidence>
<dbReference type="InterPro" id="IPR022953">
    <property type="entry name" value="ATP_PFK"/>
</dbReference>
<dbReference type="GO" id="GO:0006002">
    <property type="term" value="P:fructose 6-phosphate metabolic process"/>
    <property type="evidence" value="ECO:0007669"/>
    <property type="project" value="InterPro"/>
</dbReference>
<dbReference type="PIRSF" id="PIRSF000534">
    <property type="entry name" value="PPi_PFK_TP0108"/>
    <property type="match status" value="1"/>
</dbReference>
<organism evidence="15 17">
    <name type="scientific">Draconibacterium orientale</name>
    <dbReference type="NCBI Taxonomy" id="1168034"/>
    <lineage>
        <taxon>Bacteria</taxon>
        <taxon>Pseudomonadati</taxon>
        <taxon>Bacteroidota</taxon>
        <taxon>Bacteroidia</taxon>
        <taxon>Marinilabiliales</taxon>
        <taxon>Prolixibacteraceae</taxon>
        <taxon>Draconibacterium</taxon>
    </lineage>
</organism>
<dbReference type="GO" id="GO:0046872">
    <property type="term" value="F:metal ion binding"/>
    <property type="evidence" value="ECO:0007669"/>
    <property type="project" value="UniProtKB-KW"/>
</dbReference>
<comment type="pathway">
    <text evidence="12">Carbohydrate degradation; glycolysis; D-glyceraldehyde 3-phosphate and glycerone phosphate from D-glucose: step 3/4.</text>
</comment>
<reference evidence="15 17" key="2">
    <citation type="submission" date="2016-10" db="EMBL/GenBank/DDBJ databases">
        <authorList>
            <person name="de Groot N.N."/>
        </authorList>
    </citation>
    <scope>NUCLEOTIDE SEQUENCE [LARGE SCALE GENOMIC DNA]</scope>
    <source>
        <strain evidence="15 17">DSM 25947</strain>
    </source>
</reference>
<dbReference type="GO" id="GO:0047334">
    <property type="term" value="F:diphosphate-fructose-6-phosphate 1-phosphotransferase activity"/>
    <property type="evidence" value="ECO:0007669"/>
    <property type="project" value="UniProtKB-EC"/>
</dbReference>
<evidence type="ECO:0000256" key="7">
    <source>
        <dbReference type="ARBA" id="ARBA00022840"/>
    </source>
</evidence>
<evidence type="ECO:0000256" key="12">
    <source>
        <dbReference type="HAMAP-Rule" id="MF_01981"/>
    </source>
</evidence>
<comment type="catalytic activity">
    <reaction evidence="10 12">
        <text>beta-D-fructose 6-phosphate + ATP = beta-D-fructose 1,6-bisphosphate + ADP + H(+)</text>
        <dbReference type="Rhea" id="RHEA:16109"/>
        <dbReference type="ChEBI" id="CHEBI:15378"/>
        <dbReference type="ChEBI" id="CHEBI:30616"/>
        <dbReference type="ChEBI" id="CHEBI:32966"/>
        <dbReference type="ChEBI" id="CHEBI:57634"/>
        <dbReference type="ChEBI" id="CHEBI:456216"/>
        <dbReference type="EC" id="2.7.1.11"/>
    </reaction>
</comment>
<comment type="catalytic activity">
    <reaction evidence="11">
        <text>beta-D-fructose 6-phosphate + diphosphate = beta-D-fructose 1,6-bisphosphate + phosphate + H(+)</text>
        <dbReference type="Rhea" id="RHEA:13613"/>
        <dbReference type="ChEBI" id="CHEBI:15378"/>
        <dbReference type="ChEBI" id="CHEBI:32966"/>
        <dbReference type="ChEBI" id="CHEBI:33019"/>
        <dbReference type="ChEBI" id="CHEBI:43474"/>
        <dbReference type="ChEBI" id="CHEBI:57634"/>
        <dbReference type="EC" id="2.7.1.90"/>
    </reaction>
</comment>
<keyword evidence="7 12" id="KW-0067">ATP-binding</keyword>
<name>X5D994_9BACT</name>
<dbReference type="OrthoDB" id="9802503at2"/>
<evidence type="ECO:0000256" key="8">
    <source>
        <dbReference type="ARBA" id="ARBA00022842"/>
    </source>
</evidence>
<dbReference type="InterPro" id="IPR035966">
    <property type="entry name" value="PKF_sf"/>
</dbReference>
<dbReference type="AlphaFoldDB" id="X5D994"/>
<dbReference type="EC" id="2.7.1.11" evidence="12"/>
<comment type="cofactor">
    <cofactor evidence="1 12">
        <name>Mg(2+)</name>
        <dbReference type="ChEBI" id="CHEBI:18420"/>
    </cofactor>
</comment>
<dbReference type="InterPro" id="IPR012004">
    <property type="entry name" value="PyroP-dep_PFK_TP0108"/>
</dbReference>
<keyword evidence="6 12" id="KW-0418">Kinase</keyword>
<feature type="domain" description="Phosphofructokinase" evidence="13">
    <location>
        <begin position="78"/>
        <end position="383"/>
    </location>
</feature>
<evidence type="ECO:0000256" key="3">
    <source>
        <dbReference type="ARBA" id="ARBA00022679"/>
    </source>
</evidence>
<dbReference type="RefSeq" id="WP_081804940.1">
    <property type="nucleotide sequence ID" value="NZ_FOHT01000025.1"/>
</dbReference>
<feature type="binding site" evidence="12">
    <location>
        <begin position="206"/>
        <end position="208"/>
    </location>
    <ligand>
        <name>substrate</name>
    </ligand>
</feature>
<dbReference type="Proteomes" id="UP000181981">
    <property type="component" value="Unassembled WGS sequence"/>
</dbReference>
<sequence>MAEEFYVERLGKCTVKSPLNLSTVEGDGIFDFTRDEERVLYYNTVSKVKEQLAKGEEPLSFERAGPREHLYFEPAKTRVAIVTCGGLCPGLNNVIRGLVNNLWERYGVKKIYGIKYGYSGFIPEYNFPYIELDPDVVDDIHKAGGTMLGSSRGEQPVETIVDTLERLSINILFTIGGDGTQRGAHAIAQEIKKRDLKISIAGIPKTIDNDINMIERSFGFETAFSIAMTVIQNAHYEAKGVYNGIAVIKLMGRDSGFIAANAALACPDVNFVLIPEMNFDLDGEKGFLTILKRRLQKKQHAVIVVAEGAGQFFFGKDNKNTLENKVYEDIGLYIRDKIREEFEASNIPFSLKYIDPSYILRSTPANANDSKFCFQLAQNAVHAAMAGRTDFVVGYWQGAYTVLPIPLATKERKKVNLEGNLWGSVLEATGQPVCMQNNCP</sequence>
<dbReference type="GO" id="GO:0005524">
    <property type="term" value="F:ATP binding"/>
    <property type="evidence" value="ECO:0007669"/>
    <property type="project" value="UniProtKB-KW"/>
</dbReference>
<keyword evidence="3 12" id="KW-0808">Transferase</keyword>
<dbReference type="GO" id="GO:0003872">
    <property type="term" value="F:6-phosphofructokinase activity"/>
    <property type="evidence" value="ECO:0007669"/>
    <property type="project" value="UniProtKB-UniRule"/>
</dbReference>
<dbReference type="FunFam" id="3.40.50.450:FF:000002">
    <property type="entry name" value="ATP-dependent 6-phosphofructokinase"/>
    <property type="match status" value="1"/>
</dbReference>
<dbReference type="GO" id="GO:0005737">
    <property type="term" value="C:cytoplasm"/>
    <property type="evidence" value="ECO:0007669"/>
    <property type="project" value="UniProtKB-SubCell"/>
</dbReference>
<evidence type="ECO:0000313" key="15">
    <source>
        <dbReference type="EMBL" id="SET83629.1"/>
    </source>
</evidence>
<evidence type="ECO:0000256" key="1">
    <source>
        <dbReference type="ARBA" id="ARBA00001946"/>
    </source>
</evidence>
<evidence type="ECO:0000256" key="2">
    <source>
        <dbReference type="ARBA" id="ARBA00003138"/>
    </source>
</evidence>
<dbReference type="InterPro" id="IPR050929">
    <property type="entry name" value="PFKA"/>
</dbReference>
<dbReference type="Proteomes" id="UP000023772">
    <property type="component" value="Chromosome"/>
</dbReference>
<evidence type="ECO:0000256" key="10">
    <source>
        <dbReference type="ARBA" id="ARBA00048070"/>
    </source>
</evidence>
<evidence type="ECO:0000256" key="11">
    <source>
        <dbReference type="ARBA" id="ARBA00048072"/>
    </source>
</evidence>
<dbReference type="UniPathway" id="UPA00109">
    <property type="reaction ID" value="UER00182"/>
</dbReference>
<feature type="binding site" evidence="12">
    <location>
        <position position="86"/>
    </location>
    <ligand>
        <name>ATP</name>
        <dbReference type="ChEBI" id="CHEBI:30616"/>
    </ligand>
</feature>
<evidence type="ECO:0000313" key="16">
    <source>
        <dbReference type="Proteomes" id="UP000023772"/>
    </source>
</evidence>
<comment type="function">
    <text evidence="12">Catalyzes the phosphorylation of D-fructose 6-phosphate to fructose 1,6-bisphosphate by ATP, the first committing step of glycolysis.</text>
</comment>
<dbReference type="PANTHER" id="PTHR45770">
    <property type="entry name" value="ATP-DEPENDENT 6-PHOSPHOFRUCTOKINASE 1"/>
    <property type="match status" value="1"/>
</dbReference>
<dbReference type="EMBL" id="CP007451">
    <property type="protein sequence ID" value="AHW59328.1"/>
    <property type="molecule type" value="Genomic_DNA"/>
</dbReference>